<evidence type="ECO:0000313" key="2">
    <source>
        <dbReference type="Proteomes" id="UP000318126"/>
    </source>
</evidence>
<protein>
    <submittedName>
        <fullName evidence="1">Uncharacterized protein</fullName>
    </submittedName>
</protein>
<dbReference type="Proteomes" id="UP000318126">
    <property type="component" value="Unassembled WGS sequence"/>
</dbReference>
<keyword evidence="2" id="KW-1185">Reference proteome</keyword>
<dbReference type="RefSeq" id="WP_143563546.1">
    <property type="nucleotide sequence ID" value="NZ_BMPL01000009.1"/>
</dbReference>
<sequence length="99" mass="10906">MNRLTHSQHDEMSGQKVFSTQKIITITALLLLLIAVQVSTQNASDWFVFGLNVLEVTAPLHVPVSEMSTVSTGVVSGLHHVSDMIWTLVIALIEFIANY</sequence>
<dbReference type="OrthoDB" id="6267787at2"/>
<name>A0A553JSS9_SHEHA</name>
<evidence type="ECO:0000313" key="1">
    <source>
        <dbReference type="EMBL" id="TRY15508.1"/>
    </source>
</evidence>
<comment type="caution">
    <text evidence="1">The sequence shown here is derived from an EMBL/GenBank/DDBJ whole genome shotgun (WGS) entry which is preliminary data.</text>
</comment>
<proteinExistence type="predicted"/>
<dbReference type="AlphaFoldDB" id="A0A553JSS9"/>
<accession>A0A553JSS9</accession>
<reference evidence="2" key="1">
    <citation type="submission" date="2019-07" db="EMBL/GenBank/DDBJ databases">
        <title>Shewanella sp. YLB-08 draft genomic sequence.</title>
        <authorList>
            <person name="Yu L."/>
        </authorList>
    </citation>
    <scope>NUCLEOTIDE SEQUENCE [LARGE SCALE GENOMIC DNA]</scope>
    <source>
        <strain evidence="2">JCM 20706</strain>
    </source>
</reference>
<organism evidence="1 2">
    <name type="scientific">Shewanella hanedai</name>
    <name type="common">Alteromonas hanedai</name>
    <dbReference type="NCBI Taxonomy" id="25"/>
    <lineage>
        <taxon>Bacteria</taxon>
        <taxon>Pseudomonadati</taxon>
        <taxon>Pseudomonadota</taxon>
        <taxon>Gammaproteobacteria</taxon>
        <taxon>Alteromonadales</taxon>
        <taxon>Shewanellaceae</taxon>
        <taxon>Shewanella</taxon>
    </lineage>
</organism>
<gene>
    <name evidence="1" type="ORF">FN961_05475</name>
</gene>
<dbReference type="EMBL" id="VKGK01000004">
    <property type="protein sequence ID" value="TRY15508.1"/>
    <property type="molecule type" value="Genomic_DNA"/>
</dbReference>